<evidence type="ECO:0000256" key="1">
    <source>
        <dbReference type="SAM" id="MobiDB-lite"/>
    </source>
</evidence>
<protein>
    <submittedName>
        <fullName evidence="2">Uncharacterized protein</fullName>
    </submittedName>
</protein>
<gene>
    <name evidence="2" type="ORF">PGLA2088_LOCUS6730</name>
</gene>
<feature type="compositionally biased region" description="Low complexity" evidence="1">
    <location>
        <begin position="129"/>
        <end position="144"/>
    </location>
</feature>
<feature type="region of interest" description="Disordered" evidence="1">
    <location>
        <begin position="87"/>
        <end position="112"/>
    </location>
</feature>
<comment type="caution">
    <text evidence="2">The sequence shown here is derived from an EMBL/GenBank/DDBJ whole genome shotgun (WGS) entry which is preliminary data.</text>
</comment>
<reference evidence="2" key="1">
    <citation type="submission" date="2021-02" db="EMBL/GenBank/DDBJ databases">
        <authorList>
            <person name="Dougan E. K."/>
            <person name="Rhodes N."/>
            <person name="Thang M."/>
            <person name="Chan C."/>
        </authorList>
    </citation>
    <scope>NUCLEOTIDE SEQUENCE</scope>
</reference>
<dbReference type="EMBL" id="CAJNNW010006783">
    <property type="protein sequence ID" value="CAE8648634.1"/>
    <property type="molecule type" value="Genomic_DNA"/>
</dbReference>
<evidence type="ECO:0000313" key="3">
    <source>
        <dbReference type="Proteomes" id="UP000626109"/>
    </source>
</evidence>
<accession>A0A813I8J5</accession>
<name>A0A813I8J5_POLGL</name>
<feature type="region of interest" description="Disordered" evidence="1">
    <location>
        <begin position="41"/>
        <end position="62"/>
    </location>
</feature>
<organism evidence="2 3">
    <name type="scientific">Polarella glacialis</name>
    <name type="common">Dinoflagellate</name>
    <dbReference type="NCBI Taxonomy" id="89957"/>
    <lineage>
        <taxon>Eukaryota</taxon>
        <taxon>Sar</taxon>
        <taxon>Alveolata</taxon>
        <taxon>Dinophyceae</taxon>
        <taxon>Suessiales</taxon>
        <taxon>Suessiaceae</taxon>
        <taxon>Polarella</taxon>
    </lineage>
</organism>
<proteinExistence type="predicted"/>
<feature type="non-terminal residue" evidence="2">
    <location>
        <position position="345"/>
    </location>
</feature>
<sequence length="345" mass="36212">PTSAPPVFHPEGLTLRPLRSSSEVARLAAYGAHFELPLDLPDRPRSAPIFEQEDGRLGGESEDEVRSLVGRAPVLDPKGKNLFAFQASRLPPPRPTSGGASAQVAGQSEAHEQRAQNIFGLQAARLAHTQAAQASSSPAAEGSALGTLSEDDRFTPPPQVGGGLGHLGSLSQSPAPHSHSPRFFGSPGLHGMGSLHHGFGDEGPALLHPGAVRAFDPIIDRPISAPPAPESSFLRHHEQLQGGYSSGDIRCDELYPQFFQMFKGQNVNLPKPLEPSADIVNHRINSGTMSEFGHLQHDGEHGLVGFGPATGFDPSGASHRHAAARTPDYAAAAAAAAAYMPRAGT</sequence>
<dbReference type="Proteomes" id="UP000626109">
    <property type="component" value="Unassembled WGS sequence"/>
</dbReference>
<dbReference type="AlphaFoldDB" id="A0A813I8J5"/>
<feature type="region of interest" description="Disordered" evidence="1">
    <location>
        <begin position="129"/>
        <end position="189"/>
    </location>
</feature>
<evidence type="ECO:0000313" key="2">
    <source>
        <dbReference type="EMBL" id="CAE8648634.1"/>
    </source>
</evidence>